<dbReference type="STRING" id="546364.SAMN04489730_4393"/>
<evidence type="ECO:0000256" key="7">
    <source>
        <dbReference type="PIRNR" id="PIRNR002744"/>
    </source>
</evidence>
<feature type="transmembrane region" description="Helical" evidence="8">
    <location>
        <begin position="178"/>
        <end position="196"/>
    </location>
</feature>
<dbReference type="AlphaFoldDB" id="A0A1K1S0K1"/>
<feature type="transmembrane region" description="Helical" evidence="8">
    <location>
        <begin position="244"/>
        <end position="265"/>
    </location>
</feature>
<dbReference type="InterPro" id="IPR026030">
    <property type="entry name" value="Pur-cyt_permease_Fcy2/21/22"/>
</dbReference>
<evidence type="ECO:0000313" key="10">
    <source>
        <dbReference type="Proteomes" id="UP000182740"/>
    </source>
</evidence>
<evidence type="ECO:0000256" key="4">
    <source>
        <dbReference type="ARBA" id="ARBA00022692"/>
    </source>
</evidence>
<keyword evidence="4 8" id="KW-0812">Transmembrane</keyword>
<gene>
    <name evidence="9" type="ORF">SAMN04489730_4393</name>
</gene>
<evidence type="ECO:0000313" key="9">
    <source>
        <dbReference type="EMBL" id="SFW77849.1"/>
    </source>
</evidence>
<dbReference type="PANTHER" id="PTHR31806">
    <property type="entry name" value="PURINE-CYTOSINE PERMEASE FCY2-RELATED"/>
    <property type="match status" value="1"/>
</dbReference>
<feature type="transmembrane region" description="Helical" evidence="8">
    <location>
        <begin position="114"/>
        <end position="133"/>
    </location>
</feature>
<evidence type="ECO:0000256" key="2">
    <source>
        <dbReference type="ARBA" id="ARBA00008974"/>
    </source>
</evidence>
<dbReference type="Gene3D" id="1.10.4160.10">
    <property type="entry name" value="Hydantoin permease"/>
    <property type="match status" value="1"/>
</dbReference>
<feature type="transmembrane region" description="Helical" evidence="8">
    <location>
        <begin position="427"/>
        <end position="450"/>
    </location>
</feature>
<dbReference type="InterPro" id="IPR001248">
    <property type="entry name" value="Pur-cyt_permease"/>
</dbReference>
<feature type="transmembrane region" description="Helical" evidence="8">
    <location>
        <begin position="50"/>
        <end position="68"/>
    </location>
</feature>
<accession>A0A1K1S0K1</accession>
<dbReference type="GO" id="GO:0005886">
    <property type="term" value="C:plasma membrane"/>
    <property type="evidence" value="ECO:0007669"/>
    <property type="project" value="TreeGrafter"/>
</dbReference>
<feature type="transmembrane region" description="Helical" evidence="8">
    <location>
        <begin position="396"/>
        <end position="415"/>
    </location>
</feature>
<evidence type="ECO:0000256" key="5">
    <source>
        <dbReference type="ARBA" id="ARBA00022989"/>
    </source>
</evidence>
<dbReference type="Proteomes" id="UP000182740">
    <property type="component" value="Unassembled WGS sequence"/>
</dbReference>
<keyword evidence="3 7" id="KW-0813">Transport</keyword>
<reference evidence="10" key="1">
    <citation type="submission" date="2016-11" db="EMBL/GenBank/DDBJ databases">
        <authorList>
            <person name="Varghese N."/>
            <person name="Submissions S."/>
        </authorList>
    </citation>
    <scope>NUCLEOTIDE SEQUENCE [LARGE SCALE GENOMIC DNA]</scope>
    <source>
        <strain evidence="10">DSM 44671</strain>
    </source>
</reference>
<keyword evidence="10" id="KW-1185">Reference proteome</keyword>
<sequence length="463" mass="47897">MSVAYRLRMTSEPRYGDKVVAVEPGGIEPVADADRHGTPRQLAWTWASPNLEFATVFVGVLAVTAFGLSFTQAALAAVIGNGLGAVAHGVLSARGPRYGVPQMVLGRAAFGYRGNLLPAALMSVMAGVGWFAVNSVSGAFALASLTGWPTVSCLVLVVALQIVIAFFGHNLVQAYERYVFVVLAVVFAAASVVIFAKSGPTANTGSGGGFLLAVGTAFGYTAGWNPYAADYTRYLPKTASKRAIGLHAGGGLFVSTTLLMLVGAASTTLGGAADANPATAFTGHLPGFLAAATLLAITLGAVAANVLNVYSGALAFLALGVRLPLAWRRAAVALAFGAIGFVLAWFGLADAGQAYENFLLVIAYWIGPWLGVLLVDHHLRRGSEFGELLADRAHRNVAGFTAFAAGLVVSVGLFANQALYTAPIPKAVPAVGDLTFAAGFVLAAATYWGLRRQRTGVPPLRQP</sequence>
<feature type="transmembrane region" description="Helical" evidence="8">
    <location>
        <begin position="354"/>
        <end position="375"/>
    </location>
</feature>
<dbReference type="GO" id="GO:0022857">
    <property type="term" value="F:transmembrane transporter activity"/>
    <property type="evidence" value="ECO:0007669"/>
    <property type="project" value="InterPro"/>
</dbReference>
<dbReference type="PIRSF" id="PIRSF002744">
    <property type="entry name" value="Pur-cyt_permease"/>
    <property type="match status" value="1"/>
</dbReference>
<dbReference type="EMBL" id="FPJG01000006">
    <property type="protein sequence ID" value="SFW77849.1"/>
    <property type="molecule type" value="Genomic_DNA"/>
</dbReference>
<keyword evidence="5 8" id="KW-1133">Transmembrane helix</keyword>
<comment type="similarity">
    <text evidence="2 7">Belongs to the purine-cytosine permease (2.A.39) family.</text>
</comment>
<dbReference type="OrthoDB" id="9809167at2"/>
<keyword evidence="6 7" id="KW-0472">Membrane</keyword>
<evidence type="ECO:0000256" key="1">
    <source>
        <dbReference type="ARBA" id="ARBA00004141"/>
    </source>
</evidence>
<feature type="transmembrane region" description="Helical" evidence="8">
    <location>
        <begin position="330"/>
        <end position="348"/>
    </location>
</feature>
<feature type="transmembrane region" description="Helical" evidence="8">
    <location>
        <begin position="139"/>
        <end position="166"/>
    </location>
</feature>
<feature type="transmembrane region" description="Helical" evidence="8">
    <location>
        <begin position="74"/>
        <end position="93"/>
    </location>
</feature>
<comment type="subcellular location">
    <subcellularLocation>
        <location evidence="1">Membrane</location>
        <topology evidence="1">Multi-pass membrane protein</topology>
    </subcellularLocation>
</comment>
<organism evidence="9 10">
    <name type="scientific">Amycolatopsis australiensis</name>
    <dbReference type="NCBI Taxonomy" id="546364"/>
    <lineage>
        <taxon>Bacteria</taxon>
        <taxon>Bacillati</taxon>
        <taxon>Actinomycetota</taxon>
        <taxon>Actinomycetes</taxon>
        <taxon>Pseudonocardiales</taxon>
        <taxon>Pseudonocardiaceae</taxon>
        <taxon>Amycolatopsis</taxon>
    </lineage>
</organism>
<evidence type="ECO:0000256" key="8">
    <source>
        <dbReference type="SAM" id="Phobius"/>
    </source>
</evidence>
<feature type="transmembrane region" description="Helical" evidence="8">
    <location>
        <begin position="285"/>
        <end position="318"/>
    </location>
</feature>
<proteinExistence type="inferred from homology"/>
<name>A0A1K1S0K1_9PSEU</name>
<evidence type="ECO:0000256" key="3">
    <source>
        <dbReference type="ARBA" id="ARBA00022448"/>
    </source>
</evidence>
<protein>
    <submittedName>
        <fullName evidence="9">NCS1 nucleoside transporter family</fullName>
    </submittedName>
</protein>
<dbReference type="PANTHER" id="PTHR31806:SF1">
    <property type="entry name" value="PURINE-CYTOSINE PERMEASE FCY2-RELATED"/>
    <property type="match status" value="1"/>
</dbReference>
<feature type="transmembrane region" description="Helical" evidence="8">
    <location>
        <begin position="202"/>
        <end position="223"/>
    </location>
</feature>
<dbReference type="Pfam" id="PF02133">
    <property type="entry name" value="Transp_cyt_pur"/>
    <property type="match status" value="1"/>
</dbReference>
<evidence type="ECO:0000256" key="6">
    <source>
        <dbReference type="ARBA" id="ARBA00023136"/>
    </source>
</evidence>